<dbReference type="AlphaFoldDB" id="A0A1E5HEY2"/>
<comment type="caution">
    <text evidence="1">The sequence shown here is derived from an EMBL/GenBank/DDBJ whole genome shotgun (WGS) entry which is preliminary data.</text>
</comment>
<gene>
    <name evidence="1" type="ORF">BCR24_10745</name>
</gene>
<name>A0A1E5HEY2_9ENTE</name>
<reference evidence="2" key="1">
    <citation type="submission" date="2016-09" db="EMBL/GenBank/DDBJ databases">
        <authorList>
            <person name="Gulvik C.A."/>
        </authorList>
    </citation>
    <scope>NUCLEOTIDE SEQUENCE [LARGE SCALE GENOMIC DNA]</scope>
    <source>
        <strain evidence="2">LMG 26676</strain>
    </source>
</reference>
<sequence length="65" mass="7485">MRQFSGVAFSMFWLLNIIEPFVVVSIKANNLRKVLFPLPHGLVIIVWLPFSNDVVISFRINCFSC</sequence>
<evidence type="ECO:0000313" key="2">
    <source>
        <dbReference type="Proteomes" id="UP000094469"/>
    </source>
</evidence>
<accession>A0A1E5HEY2</accession>
<protein>
    <submittedName>
        <fullName evidence="1">Uncharacterized protein</fullName>
    </submittedName>
</protein>
<evidence type="ECO:0000313" key="1">
    <source>
        <dbReference type="EMBL" id="OEG23508.1"/>
    </source>
</evidence>
<organism evidence="1 2">
    <name type="scientific">Enterococcus ureilyticus</name>
    <dbReference type="NCBI Taxonomy" id="1131292"/>
    <lineage>
        <taxon>Bacteria</taxon>
        <taxon>Bacillati</taxon>
        <taxon>Bacillota</taxon>
        <taxon>Bacilli</taxon>
        <taxon>Lactobacillales</taxon>
        <taxon>Enterococcaceae</taxon>
        <taxon>Enterococcus</taxon>
    </lineage>
</organism>
<keyword evidence="2" id="KW-1185">Reference proteome</keyword>
<dbReference type="Proteomes" id="UP000094469">
    <property type="component" value="Unassembled WGS sequence"/>
</dbReference>
<dbReference type="EMBL" id="MIKC01000003">
    <property type="protein sequence ID" value="OEG23508.1"/>
    <property type="molecule type" value="Genomic_DNA"/>
</dbReference>
<proteinExistence type="predicted"/>